<evidence type="ECO:0000256" key="5">
    <source>
        <dbReference type="SAM" id="MobiDB-lite"/>
    </source>
</evidence>
<evidence type="ECO:0000259" key="7">
    <source>
        <dbReference type="Pfam" id="PF03151"/>
    </source>
</evidence>
<dbReference type="AlphaFoldDB" id="A0A7S4S7A4"/>
<feature type="transmembrane region" description="Helical" evidence="6">
    <location>
        <begin position="44"/>
        <end position="61"/>
    </location>
</feature>
<evidence type="ECO:0000256" key="3">
    <source>
        <dbReference type="ARBA" id="ARBA00022989"/>
    </source>
</evidence>
<keyword evidence="2 6" id="KW-0812">Transmembrane</keyword>
<sequence>MSYLRYPTSPSRGSSPVSACSAEMSGPGQPISPAIERLMYVKKLLLCLVYILVSAGLIRFNKLMMKRDHFPHALALSAVHMIVSSVFCSVLYFVAPSMFPGMATSRGHRSSPMKWFVPIGLCFAIMLFSSNQAYAYCNVTFLQFMKEVSVMLVFVFSCIVGLESLSRPRILVIIWVVVGASISVSGEARFKWIGFIFQGVSQLAECSRLIIGEILLSGKKLDPLTYNLFLAPTCPVVLLIANAAHWSPGTWSDFCAWWPLLSANACVALCLNILVAAVIKECSAVGFVLTGLTKDIAIVIFSAVAFHEGVTGKQAAAFVITIAGVFFWSYMKINPSAPPVQMLEKALCSEPRAAPDEKTPLVLKEDPSPAEKHV</sequence>
<protein>
    <recommendedName>
        <fullName evidence="7">Sugar phosphate transporter domain-containing protein</fullName>
    </recommendedName>
</protein>
<dbReference type="EMBL" id="HBNR01065136">
    <property type="protein sequence ID" value="CAE4636634.1"/>
    <property type="molecule type" value="Transcribed_RNA"/>
</dbReference>
<organism evidence="8">
    <name type="scientific">Alexandrium monilatum</name>
    <dbReference type="NCBI Taxonomy" id="311494"/>
    <lineage>
        <taxon>Eukaryota</taxon>
        <taxon>Sar</taxon>
        <taxon>Alveolata</taxon>
        <taxon>Dinophyceae</taxon>
        <taxon>Gonyaulacales</taxon>
        <taxon>Pyrocystaceae</taxon>
        <taxon>Alexandrium</taxon>
    </lineage>
</organism>
<comment type="subcellular location">
    <subcellularLocation>
        <location evidence="1">Membrane</location>
        <topology evidence="1">Multi-pass membrane protein</topology>
    </subcellularLocation>
</comment>
<evidence type="ECO:0000256" key="6">
    <source>
        <dbReference type="SAM" id="Phobius"/>
    </source>
</evidence>
<evidence type="ECO:0000256" key="1">
    <source>
        <dbReference type="ARBA" id="ARBA00004141"/>
    </source>
</evidence>
<feature type="transmembrane region" description="Helical" evidence="6">
    <location>
        <begin position="115"/>
        <end position="135"/>
    </location>
</feature>
<feature type="domain" description="Sugar phosphate transporter" evidence="7">
    <location>
        <begin position="44"/>
        <end position="329"/>
    </location>
</feature>
<feature type="transmembrane region" description="Helical" evidence="6">
    <location>
        <begin position="73"/>
        <end position="94"/>
    </location>
</feature>
<accession>A0A7S4S7A4</accession>
<evidence type="ECO:0000256" key="2">
    <source>
        <dbReference type="ARBA" id="ARBA00022692"/>
    </source>
</evidence>
<dbReference type="Pfam" id="PF03151">
    <property type="entry name" value="TPT"/>
    <property type="match status" value="1"/>
</dbReference>
<evidence type="ECO:0000256" key="4">
    <source>
        <dbReference type="ARBA" id="ARBA00023136"/>
    </source>
</evidence>
<feature type="compositionally biased region" description="Basic and acidic residues" evidence="5">
    <location>
        <begin position="353"/>
        <end position="374"/>
    </location>
</feature>
<feature type="transmembrane region" description="Helical" evidence="6">
    <location>
        <begin position="256"/>
        <end position="279"/>
    </location>
</feature>
<keyword evidence="3 6" id="KW-1133">Transmembrane helix</keyword>
<feature type="transmembrane region" description="Helical" evidence="6">
    <location>
        <begin position="223"/>
        <end position="244"/>
    </location>
</feature>
<dbReference type="InterPro" id="IPR050186">
    <property type="entry name" value="TPT_transporter"/>
</dbReference>
<gene>
    <name evidence="8" type="ORF">AMON00008_LOCUS46003</name>
</gene>
<dbReference type="InterPro" id="IPR004853">
    <property type="entry name" value="Sugar_P_trans_dom"/>
</dbReference>
<evidence type="ECO:0000313" key="8">
    <source>
        <dbReference type="EMBL" id="CAE4636634.1"/>
    </source>
</evidence>
<keyword evidence="4 6" id="KW-0472">Membrane</keyword>
<feature type="region of interest" description="Disordered" evidence="5">
    <location>
        <begin position="1"/>
        <end position="25"/>
    </location>
</feature>
<name>A0A7S4S7A4_9DINO</name>
<feature type="region of interest" description="Disordered" evidence="5">
    <location>
        <begin position="351"/>
        <end position="374"/>
    </location>
</feature>
<feature type="transmembrane region" description="Helical" evidence="6">
    <location>
        <begin position="286"/>
        <end position="306"/>
    </location>
</feature>
<dbReference type="GO" id="GO:0016020">
    <property type="term" value="C:membrane"/>
    <property type="evidence" value="ECO:0007669"/>
    <property type="project" value="UniProtKB-SubCell"/>
</dbReference>
<reference evidence="8" key="1">
    <citation type="submission" date="2021-01" db="EMBL/GenBank/DDBJ databases">
        <authorList>
            <person name="Corre E."/>
            <person name="Pelletier E."/>
            <person name="Niang G."/>
            <person name="Scheremetjew M."/>
            <person name="Finn R."/>
            <person name="Kale V."/>
            <person name="Holt S."/>
            <person name="Cochrane G."/>
            <person name="Meng A."/>
            <person name="Brown T."/>
            <person name="Cohen L."/>
        </authorList>
    </citation>
    <scope>NUCLEOTIDE SEQUENCE</scope>
    <source>
        <strain evidence="8">CCMP3105</strain>
    </source>
</reference>
<feature type="compositionally biased region" description="Polar residues" evidence="5">
    <location>
        <begin position="8"/>
        <end position="18"/>
    </location>
</feature>
<proteinExistence type="predicted"/>
<feature type="transmembrane region" description="Helical" evidence="6">
    <location>
        <begin position="312"/>
        <end position="331"/>
    </location>
</feature>
<dbReference type="PANTHER" id="PTHR11132">
    <property type="entry name" value="SOLUTE CARRIER FAMILY 35"/>
    <property type="match status" value="1"/>
</dbReference>